<dbReference type="Gene3D" id="1.25.40.10">
    <property type="entry name" value="Tetratricopeptide repeat domain"/>
    <property type="match status" value="1"/>
</dbReference>
<gene>
    <name evidence="3" type="ORF">EV187_3597</name>
</gene>
<dbReference type="InterPro" id="IPR025139">
    <property type="entry name" value="DUF4062"/>
</dbReference>
<dbReference type="GO" id="GO:0043531">
    <property type="term" value="F:ADP binding"/>
    <property type="evidence" value="ECO:0007669"/>
    <property type="project" value="InterPro"/>
</dbReference>
<evidence type="ECO:0000313" key="3">
    <source>
        <dbReference type="EMBL" id="RZS63688.1"/>
    </source>
</evidence>
<dbReference type="SUPFAM" id="SSF52540">
    <property type="entry name" value="P-loop containing nucleoside triphosphate hydrolases"/>
    <property type="match status" value="1"/>
</dbReference>
<dbReference type="Pfam" id="PF13271">
    <property type="entry name" value="DUF4062"/>
    <property type="match status" value="1"/>
</dbReference>
<dbReference type="InterPro" id="IPR002182">
    <property type="entry name" value="NB-ARC"/>
</dbReference>
<feature type="domain" description="DUF4062" evidence="2">
    <location>
        <begin position="18"/>
        <end position="99"/>
    </location>
</feature>
<dbReference type="PANTHER" id="PTHR47691">
    <property type="entry name" value="REGULATOR-RELATED"/>
    <property type="match status" value="1"/>
</dbReference>
<evidence type="ECO:0000259" key="1">
    <source>
        <dbReference type="Pfam" id="PF00931"/>
    </source>
</evidence>
<protein>
    <submittedName>
        <fullName evidence="3">Putative ATPase</fullName>
    </submittedName>
</protein>
<dbReference type="InterPro" id="IPR027417">
    <property type="entry name" value="P-loop_NTPase"/>
</dbReference>
<reference evidence="3 4" key="1">
    <citation type="submission" date="2019-02" db="EMBL/GenBank/DDBJ databases">
        <title>Genomic Encyclopedia of Type Strains, Phase IV (KMG-IV): sequencing the most valuable type-strain genomes for metagenomic binning, comparative biology and taxonomic classification.</title>
        <authorList>
            <person name="Goeker M."/>
        </authorList>
    </citation>
    <scope>NUCLEOTIDE SEQUENCE [LARGE SCALE GENOMIC DNA]</scope>
    <source>
        <strain evidence="3 4">DSM 43045</strain>
    </source>
</reference>
<dbReference type="InterPro" id="IPR011990">
    <property type="entry name" value="TPR-like_helical_dom_sf"/>
</dbReference>
<dbReference type="SUPFAM" id="SSF48452">
    <property type="entry name" value="TPR-like"/>
    <property type="match status" value="1"/>
</dbReference>
<dbReference type="PANTHER" id="PTHR47691:SF3">
    <property type="entry name" value="HTH-TYPE TRANSCRIPTIONAL REGULATOR RV0890C-RELATED"/>
    <property type="match status" value="1"/>
</dbReference>
<organism evidence="3 4">
    <name type="scientific">Agromyces ramosus</name>
    <dbReference type="NCBI Taxonomy" id="33879"/>
    <lineage>
        <taxon>Bacteria</taxon>
        <taxon>Bacillati</taxon>
        <taxon>Actinomycetota</taxon>
        <taxon>Actinomycetes</taxon>
        <taxon>Micrococcales</taxon>
        <taxon>Microbacteriaceae</taxon>
        <taxon>Agromyces</taxon>
    </lineage>
</organism>
<dbReference type="AlphaFoldDB" id="A0A4Q7MA77"/>
<feature type="domain" description="NB-ARC" evidence="1">
    <location>
        <begin position="190"/>
        <end position="287"/>
    </location>
</feature>
<dbReference type="OrthoDB" id="3691954at2"/>
<evidence type="ECO:0000313" key="4">
    <source>
        <dbReference type="Proteomes" id="UP000293289"/>
    </source>
</evidence>
<dbReference type="RefSeq" id="WP_130354406.1">
    <property type="nucleotide sequence ID" value="NZ_SGWY01000004.1"/>
</dbReference>
<dbReference type="EMBL" id="SGWY01000004">
    <property type="protein sequence ID" value="RZS63688.1"/>
    <property type="molecule type" value="Genomic_DNA"/>
</dbReference>
<comment type="caution">
    <text evidence="3">The sequence shown here is derived from an EMBL/GenBank/DDBJ whole genome shotgun (WGS) entry which is preliminary data.</text>
</comment>
<dbReference type="Pfam" id="PF00931">
    <property type="entry name" value="NB-ARC"/>
    <property type="match status" value="1"/>
</dbReference>
<accession>A0A4Q7MA77</accession>
<sequence>MSAEARAAPIRTPDQRLRIFVSSTLKELEPERRAARAAIERLRLAPVMFELGARPHPPRQLYRAYLQQSDVFVGIYWQEYGWIAPSEEISGLEDEYRLAPREMPKLIYVKQPAEREERLAELIARVRSDDTASYTPFSTADELTELLTADLATLLAERFDASRAVVSPPGVEAMPAGRIPAPFSDAVGRERDLATLLEWLGQDARRLVTLVGPGGIGKSRLAIEVARNAGGRFDRVTFVSLAQVRDPDEVLGAIARELGVRDTGDAPLSEQLGVARAGRRDLIVLDNFEQVVDAAPDVVSLLTDLPGATFLVTSRVRLRVRGEQVFDVEPLGLPPEPSQASVQAILEAPAVQLFRDRARSADPRFDVTDDNAEDIARICRALEGVPLAIELAAARIRALTPAAMLGRLDRVLPLLVTAARDVPERQRTIRATVEWSIDLLGSDARALFERLGVFAGGFSLDAVEAVTAGEPWAADLLGIILELVDGSLLRQHEEHGLPLFSMLVPVREIAAARFELDPDAEAVRRAHAEYYVGLAAETELLLRGATQSAALDRLEAERDDLRAGCRHLIAVGEVDVVADVVWRLFLYWWVRSLLPEVKAWMEAVLESGRQLSPRTRAIALAFSSWVALWQPDSEIRTERMEEAVALFRGVGDEFSVGLALAIASLSYMSATPADLDLAEERQRSALALDTVRRDATFHSLFESVLGRILHLRGDAAGAVACYERAREIAGHAGDEFAERIALNQIGWSRIATGEPQPELFRRALELSLRLRNEDGDAYALEGLAGSAAVVGDIERAGFLFGAAEALRARTGLHEQRSYSTYQPFVDAMLATDRAAEFEAARVVGRRMPRRAVLEIALDPETVAAATGSPRPSEVPS</sequence>
<dbReference type="PRINTS" id="PR00364">
    <property type="entry name" value="DISEASERSIST"/>
</dbReference>
<dbReference type="Proteomes" id="UP000293289">
    <property type="component" value="Unassembled WGS sequence"/>
</dbReference>
<evidence type="ECO:0000259" key="2">
    <source>
        <dbReference type="Pfam" id="PF13271"/>
    </source>
</evidence>
<dbReference type="Gene3D" id="3.40.50.300">
    <property type="entry name" value="P-loop containing nucleotide triphosphate hydrolases"/>
    <property type="match status" value="1"/>
</dbReference>
<name>A0A4Q7MA77_9MICO</name>
<keyword evidence="4" id="KW-1185">Reference proteome</keyword>
<proteinExistence type="predicted"/>